<dbReference type="Pfam" id="PF03862">
    <property type="entry name" value="SpoVAC_SpoVAEB"/>
    <property type="match status" value="1"/>
</dbReference>
<sequence>MFEQIIPAFVVGGLICVVGQLLMDLTKPTFTPAHVLVTFVTGGAVLGALGVYGPLVKFAGAGASVPLSGFGYSLAKGAIEAVGEKGLIGAFSGGVEAGAVGIAAAVFFGYLVSITFNPKG</sequence>
<dbReference type="NCBIfam" id="TIGR02839">
    <property type="entry name" value="spore_V_AE"/>
    <property type="match status" value="1"/>
</dbReference>
<dbReference type="InterPro" id="IPR014204">
    <property type="entry name" value="Spore_V_AE"/>
</dbReference>
<gene>
    <name evidence="2" type="ORF">SAMN02745215_03011</name>
</gene>
<evidence type="ECO:0000256" key="1">
    <source>
        <dbReference type="SAM" id="Phobius"/>
    </source>
</evidence>
<dbReference type="RefSeq" id="WP_072773363.1">
    <property type="nucleotide sequence ID" value="NZ_FRDN01000009.1"/>
</dbReference>
<dbReference type="AlphaFoldDB" id="A0A1M7U591"/>
<organism evidence="2 3">
    <name type="scientific">Desulfitobacterium chlororespirans DSM 11544</name>
    <dbReference type="NCBI Taxonomy" id="1121395"/>
    <lineage>
        <taxon>Bacteria</taxon>
        <taxon>Bacillati</taxon>
        <taxon>Bacillota</taxon>
        <taxon>Clostridia</taxon>
        <taxon>Eubacteriales</taxon>
        <taxon>Desulfitobacteriaceae</taxon>
        <taxon>Desulfitobacterium</taxon>
    </lineage>
</organism>
<dbReference type="PANTHER" id="PTHR38450:SF2">
    <property type="entry name" value="STAGE V SPORULATION PROTEIN AEB"/>
    <property type="match status" value="1"/>
</dbReference>
<dbReference type="InterPro" id="IPR005562">
    <property type="entry name" value="SpoVA"/>
</dbReference>
<feature type="transmembrane region" description="Helical" evidence="1">
    <location>
        <begin position="6"/>
        <end position="23"/>
    </location>
</feature>
<evidence type="ECO:0000313" key="3">
    <source>
        <dbReference type="Proteomes" id="UP000184010"/>
    </source>
</evidence>
<feature type="transmembrane region" description="Helical" evidence="1">
    <location>
        <begin position="87"/>
        <end position="112"/>
    </location>
</feature>
<dbReference type="Proteomes" id="UP000184010">
    <property type="component" value="Unassembled WGS sequence"/>
</dbReference>
<reference evidence="3" key="1">
    <citation type="submission" date="2016-12" db="EMBL/GenBank/DDBJ databases">
        <authorList>
            <person name="Varghese N."/>
            <person name="Submissions S."/>
        </authorList>
    </citation>
    <scope>NUCLEOTIDE SEQUENCE [LARGE SCALE GENOMIC DNA]</scope>
    <source>
        <strain evidence="3">DSM 11544</strain>
    </source>
</reference>
<evidence type="ECO:0000313" key="2">
    <source>
        <dbReference type="EMBL" id="SHN78211.1"/>
    </source>
</evidence>
<keyword evidence="1" id="KW-0472">Membrane</keyword>
<keyword evidence="1" id="KW-1133">Transmembrane helix</keyword>
<keyword evidence="3" id="KW-1185">Reference proteome</keyword>
<accession>A0A1M7U591</accession>
<feature type="transmembrane region" description="Helical" evidence="1">
    <location>
        <begin position="35"/>
        <end position="52"/>
    </location>
</feature>
<dbReference type="PANTHER" id="PTHR38450">
    <property type="entry name" value="STAGE V SPORULATION PROTEIN AC-RELATED"/>
    <property type="match status" value="1"/>
</dbReference>
<keyword evidence="1" id="KW-0812">Transmembrane</keyword>
<dbReference type="STRING" id="1121395.SAMN02745215_03011"/>
<proteinExistence type="predicted"/>
<protein>
    <submittedName>
        <fullName evidence="2">Stage V sporulation protein AE</fullName>
    </submittedName>
</protein>
<dbReference type="EMBL" id="FRDN01000009">
    <property type="protein sequence ID" value="SHN78211.1"/>
    <property type="molecule type" value="Genomic_DNA"/>
</dbReference>
<name>A0A1M7U591_9FIRM</name>